<organism evidence="1 2">
    <name type="scientific">Variovorax guangxiensis</name>
    <dbReference type="NCBI Taxonomy" id="1775474"/>
    <lineage>
        <taxon>Bacteria</taxon>
        <taxon>Pseudomonadati</taxon>
        <taxon>Pseudomonadota</taxon>
        <taxon>Betaproteobacteria</taxon>
        <taxon>Burkholderiales</taxon>
        <taxon>Comamonadaceae</taxon>
        <taxon>Variovorax</taxon>
    </lineage>
</organism>
<dbReference type="RefSeq" id="WP_184641753.1">
    <property type="nucleotide sequence ID" value="NZ_JACIFZ010000009.1"/>
</dbReference>
<name>A0A840FZU3_9BURK</name>
<evidence type="ECO:0000313" key="2">
    <source>
        <dbReference type="Proteomes" id="UP000524450"/>
    </source>
</evidence>
<dbReference type="Pfam" id="PF19888">
    <property type="entry name" value="DUF6361"/>
    <property type="match status" value="1"/>
</dbReference>
<comment type="caution">
    <text evidence="1">The sequence shown here is derived from an EMBL/GenBank/DDBJ whole genome shotgun (WGS) entry which is preliminary data.</text>
</comment>
<dbReference type="AlphaFoldDB" id="A0A840FZU3"/>
<dbReference type="InterPro" id="IPR045941">
    <property type="entry name" value="DUF6361"/>
</dbReference>
<dbReference type="EMBL" id="JACIFZ010000009">
    <property type="protein sequence ID" value="MBB4224889.1"/>
    <property type="molecule type" value="Genomic_DNA"/>
</dbReference>
<proteinExistence type="predicted"/>
<evidence type="ECO:0000313" key="1">
    <source>
        <dbReference type="EMBL" id="MBB4224889.1"/>
    </source>
</evidence>
<sequence length="409" mass="46690">MMTASRWEWLDFDEAEAKQVRDFLSQAVDGEGVDPLRLGASVRDRMADRLFPGTSTQYTRLRYVFLIPAILRRKGATVGNLSQSQMVLNVALDRANAEEKGVIGRRTPGRDFVHLYWSALRTWQFLTPLTKDDRDITVANGLAALQARASMDEEDNRLVEQRVQWEPRVVMLADQFWDSQKASGWPSIRCTRAEVDFIIEQWLALPGKPPLAAIAARLQEGRRLSQAIYPWEAAVGSFADARVELDRAKAVSLICWSAQLAFNFALLKKARRLEDRNPETTWRQRGQDLESTQRRIDNLFAAWAKAFAEERSTLTPWAVPSHWEPLGSDVSRNFLASTAKKLIDGHTNLKSEGWSTWVREREMVNPAPKLSNDHHLATWSGTPEMAQRWDFRWGASVRRFVEDAENPRG</sequence>
<reference evidence="1 2" key="1">
    <citation type="submission" date="2020-08" db="EMBL/GenBank/DDBJ databases">
        <title>Genomic Encyclopedia of Type Strains, Phase IV (KMG-V): Genome sequencing to study the core and pangenomes of soil and plant-associated prokaryotes.</title>
        <authorList>
            <person name="Whitman W."/>
        </authorList>
    </citation>
    <scope>NUCLEOTIDE SEQUENCE [LARGE SCALE GENOMIC DNA]</scope>
    <source>
        <strain evidence="1 2">34/80</strain>
    </source>
</reference>
<dbReference type="Proteomes" id="UP000524450">
    <property type="component" value="Unassembled WGS sequence"/>
</dbReference>
<accession>A0A840FZU3</accession>
<gene>
    <name evidence="1" type="ORF">GGD71_005698</name>
</gene>
<protein>
    <submittedName>
        <fullName evidence="1">Uncharacterized protein</fullName>
    </submittedName>
</protein>